<organism evidence="1 2">
    <name type="scientific">Paenibacillus terricola</name>
    <dbReference type="NCBI Taxonomy" id="2763503"/>
    <lineage>
        <taxon>Bacteria</taxon>
        <taxon>Bacillati</taxon>
        <taxon>Bacillota</taxon>
        <taxon>Bacilli</taxon>
        <taxon>Bacillales</taxon>
        <taxon>Paenibacillaceae</taxon>
        <taxon>Paenibacillus</taxon>
    </lineage>
</organism>
<dbReference type="Proteomes" id="UP000609346">
    <property type="component" value="Unassembled WGS sequence"/>
</dbReference>
<evidence type="ECO:0000313" key="2">
    <source>
        <dbReference type="Proteomes" id="UP000609346"/>
    </source>
</evidence>
<name>A0ABR8MSW0_9BACL</name>
<sequence length="187" mass="20484">MNVAGYVVKRSITGLSILCIIALMITSCGVRKESNGSVESEVNPALVGYVTKMDDRRALVVTPISRTINATGKEFYDAIWVSNMPSNIEIGQYVQVWFQGGIETSYPGGGVASKVTISDTNKPAAAKLTQEEVIRKALLDKDIANVNILVISEVTYDEQTAMWTLRYKSAAITDGELEEYKIQIPDK</sequence>
<dbReference type="RefSeq" id="WP_191203284.1">
    <property type="nucleotide sequence ID" value="NZ_JACXZA010000002.1"/>
</dbReference>
<evidence type="ECO:0000313" key="1">
    <source>
        <dbReference type="EMBL" id="MBD3919008.1"/>
    </source>
</evidence>
<comment type="caution">
    <text evidence="1">The sequence shown here is derived from an EMBL/GenBank/DDBJ whole genome shotgun (WGS) entry which is preliminary data.</text>
</comment>
<keyword evidence="2" id="KW-1185">Reference proteome</keyword>
<protein>
    <submittedName>
        <fullName evidence="1">YobA family protein</fullName>
    </submittedName>
</protein>
<dbReference type="EMBL" id="JACXZA010000002">
    <property type="protein sequence ID" value="MBD3919008.1"/>
    <property type="molecule type" value="Genomic_DNA"/>
</dbReference>
<gene>
    <name evidence="1" type="ORF">H8B09_09605</name>
</gene>
<reference evidence="1 2" key="1">
    <citation type="submission" date="2020-09" db="EMBL/GenBank/DDBJ databases">
        <title>Paenibacillus sp. strain PR3 16S rRNA gene Genome sequencing and assembly.</title>
        <authorList>
            <person name="Kim J."/>
        </authorList>
    </citation>
    <scope>NUCLEOTIDE SEQUENCE [LARGE SCALE GENOMIC DNA]</scope>
    <source>
        <strain evidence="1 2">PR3</strain>
    </source>
</reference>
<accession>A0ABR8MSW0</accession>
<dbReference type="Pfam" id="PF11518">
    <property type="entry name" value="DUF3221"/>
    <property type="match status" value="1"/>
</dbReference>
<proteinExistence type="predicted"/>
<dbReference type="InterPro" id="IPR021598">
    <property type="entry name" value="DUF3221"/>
</dbReference>